<evidence type="ECO:0000313" key="2">
    <source>
        <dbReference type="EMBL" id="KAK6971913.1"/>
    </source>
</evidence>
<gene>
    <name evidence="2" type="ORF">R3P38DRAFT_3241500</name>
</gene>
<accession>A0AAV9Z5L5</accession>
<feature type="region of interest" description="Disordered" evidence="1">
    <location>
        <begin position="167"/>
        <end position="191"/>
    </location>
</feature>
<dbReference type="EMBL" id="JAWWNJ010000201">
    <property type="protein sequence ID" value="KAK6971913.1"/>
    <property type="molecule type" value="Genomic_DNA"/>
</dbReference>
<dbReference type="Proteomes" id="UP001362999">
    <property type="component" value="Unassembled WGS sequence"/>
</dbReference>
<feature type="compositionally biased region" description="Basic residues" evidence="1">
    <location>
        <begin position="180"/>
        <end position="191"/>
    </location>
</feature>
<sequence length="191" mass="21125">MRFPVETRVRNKVEEAATYQWNVCTRNERSTNVNDDEQLQLQPSERSPARVLPSSITPPPPSTYRLRVPLAHTRPSVRSPHFPFYLASPSTHHLVLCLAFLVISDPSCSCSCSSSPPVPLLPSPLALGVVYLPPDLLLDEFHPPPLPTATSACSSSRRLFLTLSLAHSPTSTPPSPPPQHNKRKRGIRQLT</sequence>
<evidence type="ECO:0000256" key="1">
    <source>
        <dbReference type="SAM" id="MobiDB-lite"/>
    </source>
</evidence>
<feature type="region of interest" description="Disordered" evidence="1">
    <location>
        <begin position="32"/>
        <end position="61"/>
    </location>
</feature>
<name>A0AAV9Z5L5_9AGAR</name>
<evidence type="ECO:0000313" key="3">
    <source>
        <dbReference type="Proteomes" id="UP001362999"/>
    </source>
</evidence>
<comment type="caution">
    <text evidence="2">The sequence shown here is derived from an EMBL/GenBank/DDBJ whole genome shotgun (WGS) entry which is preliminary data.</text>
</comment>
<feature type="compositionally biased region" description="Polar residues" evidence="1">
    <location>
        <begin position="32"/>
        <end position="45"/>
    </location>
</feature>
<dbReference type="AlphaFoldDB" id="A0AAV9Z5L5"/>
<protein>
    <submittedName>
        <fullName evidence="2">Uncharacterized protein</fullName>
    </submittedName>
</protein>
<proteinExistence type="predicted"/>
<organism evidence="2 3">
    <name type="scientific">Favolaschia claudopus</name>
    <dbReference type="NCBI Taxonomy" id="2862362"/>
    <lineage>
        <taxon>Eukaryota</taxon>
        <taxon>Fungi</taxon>
        <taxon>Dikarya</taxon>
        <taxon>Basidiomycota</taxon>
        <taxon>Agaricomycotina</taxon>
        <taxon>Agaricomycetes</taxon>
        <taxon>Agaricomycetidae</taxon>
        <taxon>Agaricales</taxon>
        <taxon>Marasmiineae</taxon>
        <taxon>Mycenaceae</taxon>
        <taxon>Favolaschia</taxon>
    </lineage>
</organism>
<keyword evidence="3" id="KW-1185">Reference proteome</keyword>
<reference evidence="2 3" key="1">
    <citation type="journal article" date="2024" name="J Genomics">
        <title>Draft genome sequencing and assembly of Favolaschia claudopus CIRM-BRFM 2984 isolated from oak limbs.</title>
        <authorList>
            <person name="Navarro D."/>
            <person name="Drula E."/>
            <person name="Chaduli D."/>
            <person name="Cazenave R."/>
            <person name="Ahrendt S."/>
            <person name="Wang J."/>
            <person name="Lipzen A."/>
            <person name="Daum C."/>
            <person name="Barry K."/>
            <person name="Grigoriev I.V."/>
            <person name="Favel A."/>
            <person name="Rosso M.N."/>
            <person name="Martin F."/>
        </authorList>
    </citation>
    <scope>NUCLEOTIDE SEQUENCE [LARGE SCALE GENOMIC DNA]</scope>
    <source>
        <strain evidence="2 3">CIRM-BRFM 2984</strain>
    </source>
</reference>